<evidence type="ECO:0000256" key="3">
    <source>
        <dbReference type="RuleBase" id="RU362116"/>
    </source>
</evidence>
<evidence type="ECO:0000259" key="4">
    <source>
        <dbReference type="Pfam" id="PF06429"/>
    </source>
</evidence>
<evidence type="ECO:0000259" key="5">
    <source>
        <dbReference type="Pfam" id="PF22692"/>
    </source>
</evidence>
<organism evidence="6 7">
    <name type="scientific">Candidatus Saganbacteria bacterium CG08_land_8_20_14_0_20_45_16</name>
    <dbReference type="NCBI Taxonomy" id="2014293"/>
    <lineage>
        <taxon>Bacteria</taxon>
        <taxon>Bacillati</taxon>
        <taxon>Saganbacteria</taxon>
    </lineage>
</organism>
<dbReference type="Pfam" id="PF06429">
    <property type="entry name" value="Flg_bbr_C"/>
    <property type="match status" value="1"/>
</dbReference>
<evidence type="ECO:0000313" key="6">
    <source>
        <dbReference type="EMBL" id="PIS29997.1"/>
    </source>
</evidence>
<dbReference type="InterPro" id="IPR037925">
    <property type="entry name" value="FlgE/F/G-like"/>
</dbReference>
<dbReference type="Pfam" id="PF22692">
    <property type="entry name" value="LlgE_F_G_D1"/>
    <property type="match status" value="1"/>
</dbReference>
<dbReference type="PANTHER" id="PTHR30435:SF19">
    <property type="entry name" value="FLAGELLAR BASAL-BODY ROD PROTEIN FLGG"/>
    <property type="match status" value="1"/>
</dbReference>
<comment type="caution">
    <text evidence="6">The sequence shown here is derived from an EMBL/GenBank/DDBJ whole genome shotgun (WGS) entry which is preliminary data.</text>
</comment>
<feature type="domain" description="Flagellar hook protein FlgE/F/G-like D1" evidence="5">
    <location>
        <begin position="99"/>
        <end position="161"/>
    </location>
</feature>
<dbReference type="AlphaFoldDB" id="A0A2H0XYV3"/>
<dbReference type="NCBIfam" id="TIGR02488">
    <property type="entry name" value="flgG_G_neg"/>
    <property type="match status" value="1"/>
</dbReference>
<reference evidence="6 7" key="1">
    <citation type="submission" date="2017-09" db="EMBL/GenBank/DDBJ databases">
        <title>Depth-based differentiation of microbial function through sediment-hosted aquifers and enrichment of novel symbionts in the deep terrestrial subsurface.</title>
        <authorList>
            <person name="Probst A.J."/>
            <person name="Ladd B."/>
            <person name="Jarett J.K."/>
            <person name="Geller-Mcgrath D.E."/>
            <person name="Sieber C.M."/>
            <person name="Emerson J.B."/>
            <person name="Anantharaman K."/>
            <person name="Thomas B.C."/>
            <person name="Malmstrom R."/>
            <person name="Stieglmeier M."/>
            <person name="Klingl A."/>
            <person name="Woyke T."/>
            <person name="Ryan C.M."/>
            <person name="Banfield J.F."/>
        </authorList>
    </citation>
    <scope>NUCLEOTIDE SEQUENCE [LARGE SCALE GENOMIC DNA]</scope>
    <source>
        <strain evidence="6">CG08_land_8_20_14_0_20_45_16</strain>
    </source>
</reference>
<proteinExistence type="inferred from homology"/>
<keyword evidence="6" id="KW-0282">Flagellum</keyword>
<dbReference type="InterPro" id="IPR053967">
    <property type="entry name" value="LlgE_F_G-like_D1"/>
</dbReference>
<evidence type="ECO:0000256" key="2">
    <source>
        <dbReference type="NCBIfam" id="TIGR02488"/>
    </source>
</evidence>
<feature type="domain" description="Flagellar basal-body/hook protein C-terminal" evidence="4">
    <location>
        <begin position="219"/>
        <end position="262"/>
    </location>
</feature>
<comment type="similarity">
    <text evidence="1 3">Belongs to the flagella basal body rod proteins family.</text>
</comment>
<dbReference type="PANTHER" id="PTHR30435">
    <property type="entry name" value="FLAGELLAR PROTEIN"/>
    <property type="match status" value="1"/>
</dbReference>
<accession>A0A2H0XYV3</accession>
<comment type="subcellular location">
    <subcellularLocation>
        <location evidence="3">Bacterial flagellum basal body</location>
    </subcellularLocation>
</comment>
<sequence>MFQPLYVAATGLSAMQDEILNITNDLSNAKTVAFKKSRTEMESLYYIQKSFKDTLSEAMSDLEMPKVNLEFGTGVRVAATSRDFTQGSVEITNNPLDLAIKGEGFFAVKMPDGTIAYCRAGNLHIDNDANLVDPNGHKLEPEISIPEGTTSITIQQDGTVLVAVNNESTFSEIGQIAIARFTNPSGLKTLGQNLYAATETSGESMLGIAGADGFGSINQYALEQSNVDVISEMMKMVIVQRVFDTVTKAVQSYEGMLASLEKMKQ</sequence>
<dbReference type="InterPro" id="IPR020013">
    <property type="entry name" value="Flagellar_FlgE/F/G"/>
</dbReference>
<protein>
    <recommendedName>
        <fullName evidence="2">Flagellar basal-body rod protein FlgG</fullName>
    </recommendedName>
</protein>
<evidence type="ECO:0000313" key="7">
    <source>
        <dbReference type="Proteomes" id="UP000231343"/>
    </source>
</evidence>
<gene>
    <name evidence="6" type="primary">flgG</name>
    <name evidence="6" type="ORF">COT42_03895</name>
</gene>
<dbReference type="InterPro" id="IPR012834">
    <property type="entry name" value="FlgG_G_neg"/>
</dbReference>
<dbReference type="Proteomes" id="UP000231343">
    <property type="component" value="Unassembled WGS sequence"/>
</dbReference>
<evidence type="ECO:0000256" key="1">
    <source>
        <dbReference type="ARBA" id="ARBA00009677"/>
    </source>
</evidence>
<dbReference type="GO" id="GO:0009426">
    <property type="term" value="C:bacterial-type flagellum basal body, distal rod"/>
    <property type="evidence" value="ECO:0007669"/>
    <property type="project" value="UniProtKB-UniRule"/>
</dbReference>
<name>A0A2H0XYV3_UNCSA</name>
<keyword evidence="6" id="KW-0966">Cell projection</keyword>
<keyword evidence="6" id="KW-0969">Cilium</keyword>
<dbReference type="GO" id="GO:0071978">
    <property type="term" value="P:bacterial-type flagellum-dependent swarming motility"/>
    <property type="evidence" value="ECO:0007669"/>
    <property type="project" value="TreeGrafter"/>
</dbReference>
<dbReference type="InterPro" id="IPR010930">
    <property type="entry name" value="Flg_bb/hook_C_dom"/>
</dbReference>
<dbReference type="NCBIfam" id="TIGR03506">
    <property type="entry name" value="FlgEFG_subfam"/>
    <property type="match status" value="2"/>
</dbReference>
<dbReference type="SUPFAM" id="SSF117143">
    <property type="entry name" value="Flagellar hook protein flgE"/>
    <property type="match status" value="1"/>
</dbReference>
<dbReference type="EMBL" id="PEYM01000066">
    <property type="protein sequence ID" value="PIS29997.1"/>
    <property type="molecule type" value="Genomic_DNA"/>
</dbReference>
<keyword evidence="3" id="KW-0975">Bacterial flagellum</keyword>